<keyword evidence="5 8" id="KW-0472">Membrane</keyword>
<organism evidence="10 11">
    <name type="scientific">Clostridium gelidum</name>
    <dbReference type="NCBI Taxonomy" id="704125"/>
    <lineage>
        <taxon>Bacteria</taxon>
        <taxon>Bacillati</taxon>
        <taxon>Bacillota</taxon>
        <taxon>Clostridia</taxon>
        <taxon>Eubacteriales</taxon>
        <taxon>Clostridiaceae</taxon>
        <taxon>Clostridium</taxon>
    </lineage>
</organism>
<evidence type="ECO:0000256" key="6">
    <source>
        <dbReference type="ARBA" id="ARBA00023224"/>
    </source>
</evidence>
<dbReference type="RefSeq" id="WP_224034094.1">
    <property type="nucleotide sequence ID" value="NZ_AP024849.1"/>
</dbReference>
<gene>
    <name evidence="10" type="ORF">psyc5s11_38420</name>
</gene>
<dbReference type="Gene3D" id="1.10.287.950">
    <property type="entry name" value="Methyl-accepting chemotaxis protein"/>
    <property type="match status" value="1"/>
</dbReference>
<protein>
    <submittedName>
        <fullName evidence="10">Methyl-accepting chemotaxis protein</fullName>
    </submittedName>
</protein>
<reference evidence="11" key="1">
    <citation type="submission" date="2021-07" db="EMBL/GenBank/DDBJ databases">
        <title>Complete genome sequencing of a Clostridium isolate.</title>
        <authorList>
            <person name="Ueki A."/>
            <person name="Tonouchi A."/>
        </authorList>
    </citation>
    <scope>NUCLEOTIDE SEQUENCE [LARGE SCALE GENOMIC DNA]</scope>
    <source>
        <strain evidence="11">C5S11</strain>
    </source>
</reference>
<evidence type="ECO:0000256" key="5">
    <source>
        <dbReference type="ARBA" id="ARBA00023136"/>
    </source>
</evidence>
<dbReference type="EMBL" id="AP024849">
    <property type="protein sequence ID" value="BCZ47775.1"/>
    <property type="molecule type" value="Genomic_DNA"/>
</dbReference>
<dbReference type="SUPFAM" id="SSF58104">
    <property type="entry name" value="Methyl-accepting chemotaxis protein (MCP) signaling domain"/>
    <property type="match status" value="1"/>
</dbReference>
<dbReference type="InterPro" id="IPR033463">
    <property type="entry name" value="sCache_3"/>
</dbReference>
<evidence type="ECO:0000256" key="8">
    <source>
        <dbReference type="SAM" id="Phobius"/>
    </source>
</evidence>
<name>A0ABM7TGH7_9CLOT</name>
<keyword evidence="11" id="KW-1185">Reference proteome</keyword>
<dbReference type="SUPFAM" id="SSF103190">
    <property type="entry name" value="Sensory domain-like"/>
    <property type="match status" value="1"/>
</dbReference>
<keyword evidence="6" id="KW-0807">Transducer</keyword>
<feature type="transmembrane region" description="Helical" evidence="8">
    <location>
        <begin position="175"/>
        <end position="198"/>
    </location>
</feature>
<sequence>MKIKAKLVLAFVLIVSTISISIFAIIYSNISKMAYANYEQTVTTTSKLGYAYVDMKYLGKWKASDGKLYKGDFKISDNNQIVDYLQNESGAMISIFLGDTRVSTNVMDEKGNKAVETKASDEIIDLVLKQGKTYVGKAQVLGRDTLCQYTPIKNALGDTIGMWSVGIDYSVITQYVFRTISSIAIIILILIIIGIVIFNKIGSIIVKSIHKFNECLLVMSSGDFTVALDDKFLKAKDETGTMFKNLTVMQNNIRLILKNIENQIYLTSNTSKELNLTVTELNSIVEDANIATEQIAAGLEESAASTEEISSTTNEMENSVEGISDTTKKALLYSEEIKNRANNFKTDSINLENETLKLCSENSDKLKEAIDKSAKVNEISNLLDAISDISSQTNLLSLNASIEAARAGESGKGFAVVAAEIKKLAEESDMTTKRIRDITTHVIQAVDSLVTSSTSILKFIDETVIENYKQFYGISNFYSSDANYYNEISQKIEEDAMQLLLSTKEIASAINNVAISSGDGANDAVNIASKINLLSEKSQDIERNSKQCEEVSNQLGKAIGQFKI</sequence>
<evidence type="ECO:0000256" key="3">
    <source>
        <dbReference type="ARBA" id="ARBA00022692"/>
    </source>
</evidence>
<comment type="similarity">
    <text evidence="7">Belongs to the methyl-accepting chemotaxis (MCP) protein family.</text>
</comment>
<accession>A0ABM7TGH7</accession>
<dbReference type="Pfam" id="PF17202">
    <property type="entry name" value="sCache_3_3"/>
    <property type="match status" value="1"/>
</dbReference>
<dbReference type="InterPro" id="IPR029151">
    <property type="entry name" value="Sensor-like_sf"/>
</dbReference>
<proteinExistence type="inferred from homology"/>
<evidence type="ECO:0000256" key="2">
    <source>
        <dbReference type="ARBA" id="ARBA00022475"/>
    </source>
</evidence>
<evidence type="ECO:0000256" key="4">
    <source>
        <dbReference type="ARBA" id="ARBA00022989"/>
    </source>
</evidence>
<evidence type="ECO:0000259" key="9">
    <source>
        <dbReference type="SMART" id="SM00283"/>
    </source>
</evidence>
<evidence type="ECO:0000256" key="1">
    <source>
        <dbReference type="ARBA" id="ARBA00004651"/>
    </source>
</evidence>
<comment type="subcellular location">
    <subcellularLocation>
        <location evidence="1">Cell membrane</location>
        <topology evidence="1">Multi-pass membrane protein</topology>
    </subcellularLocation>
</comment>
<dbReference type="InterPro" id="IPR004089">
    <property type="entry name" value="MCPsignal_dom"/>
</dbReference>
<evidence type="ECO:0000313" key="11">
    <source>
        <dbReference type="Proteomes" id="UP000824633"/>
    </source>
</evidence>
<dbReference type="PRINTS" id="PR00260">
    <property type="entry name" value="CHEMTRNSDUCR"/>
</dbReference>
<feature type="domain" description="Methyl-accepting transducer" evidence="9">
    <location>
        <begin position="280"/>
        <end position="563"/>
    </location>
</feature>
<dbReference type="PANTHER" id="PTHR32089">
    <property type="entry name" value="METHYL-ACCEPTING CHEMOTAXIS PROTEIN MCPB"/>
    <property type="match status" value="1"/>
</dbReference>
<evidence type="ECO:0000256" key="7">
    <source>
        <dbReference type="ARBA" id="ARBA00029447"/>
    </source>
</evidence>
<feature type="transmembrane region" description="Helical" evidence="8">
    <location>
        <begin position="7"/>
        <end position="27"/>
    </location>
</feature>
<dbReference type="PANTHER" id="PTHR32089:SF112">
    <property type="entry name" value="LYSOZYME-LIKE PROTEIN-RELATED"/>
    <property type="match status" value="1"/>
</dbReference>
<keyword evidence="4 8" id="KW-1133">Transmembrane helix</keyword>
<keyword evidence="2" id="KW-1003">Cell membrane</keyword>
<keyword evidence="3 8" id="KW-0812">Transmembrane</keyword>
<dbReference type="SMART" id="SM00283">
    <property type="entry name" value="MA"/>
    <property type="match status" value="1"/>
</dbReference>
<dbReference type="Proteomes" id="UP000824633">
    <property type="component" value="Chromosome"/>
</dbReference>
<evidence type="ECO:0000313" key="10">
    <source>
        <dbReference type="EMBL" id="BCZ47775.1"/>
    </source>
</evidence>
<dbReference type="Pfam" id="PF00015">
    <property type="entry name" value="MCPsignal"/>
    <property type="match status" value="1"/>
</dbReference>
<dbReference type="InterPro" id="IPR004090">
    <property type="entry name" value="Chemotax_Me-accpt_rcpt"/>
</dbReference>